<dbReference type="PANTHER" id="PTHR39327:SF1">
    <property type="entry name" value="BLR5470 PROTEIN"/>
    <property type="match status" value="1"/>
</dbReference>
<accession>A0A840BXM3</accession>
<dbReference type="EMBL" id="JACIEN010000003">
    <property type="protein sequence ID" value="MBB4017730.1"/>
    <property type="molecule type" value="Genomic_DNA"/>
</dbReference>
<proteinExistence type="predicted"/>
<dbReference type="PANTHER" id="PTHR39327">
    <property type="match status" value="1"/>
</dbReference>
<name>A0A840BXM3_9HYPH</name>
<dbReference type="Pfam" id="PF06035">
    <property type="entry name" value="Peptidase_C93"/>
    <property type="match status" value="1"/>
</dbReference>
<dbReference type="Gene3D" id="3.10.620.30">
    <property type="match status" value="1"/>
</dbReference>
<feature type="chain" id="PRO_5032610113" evidence="1">
    <location>
        <begin position="21"/>
        <end position="221"/>
    </location>
</feature>
<evidence type="ECO:0000313" key="2">
    <source>
        <dbReference type="EMBL" id="MBB4017730.1"/>
    </source>
</evidence>
<protein>
    <submittedName>
        <fullName evidence="2">Putative transglutaminase-like cysteine proteinase</fullName>
    </submittedName>
</protein>
<keyword evidence="3" id="KW-1185">Reference proteome</keyword>
<dbReference type="InterPro" id="IPR010319">
    <property type="entry name" value="Transglutaminase-like_Cys_pept"/>
</dbReference>
<reference evidence="2 3" key="1">
    <citation type="submission" date="2020-08" db="EMBL/GenBank/DDBJ databases">
        <title>Genomic Encyclopedia of Type Strains, Phase IV (KMG-IV): sequencing the most valuable type-strain genomes for metagenomic binning, comparative biology and taxonomic classification.</title>
        <authorList>
            <person name="Goeker M."/>
        </authorList>
    </citation>
    <scope>NUCLEOTIDE SEQUENCE [LARGE SCALE GENOMIC DNA]</scope>
    <source>
        <strain evidence="2 3">DSM 103737</strain>
    </source>
</reference>
<evidence type="ECO:0000313" key="3">
    <source>
        <dbReference type="Proteomes" id="UP000577362"/>
    </source>
</evidence>
<organism evidence="2 3">
    <name type="scientific">Chelatococcus caeni</name>
    <dbReference type="NCBI Taxonomy" id="1348468"/>
    <lineage>
        <taxon>Bacteria</taxon>
        <taxon>Pseudomonadati</taxon>
        <taxon>Pseudomonadota</taxon>
        <taxon>Alphaproteobacteria</taxon>
        <taxon>Hyphomicrobiales</taxon>
        <taxon>Chelatococcaceae</taxon>
        <taxon>Chelatococcus</taxon>
    </lineage>
</organism>
<keyword evidence="1" id="KW-0732">Signal</keyword>
<dbReference type="AlphaFoldDB" id="A0A840BXM3"/>
<dbReference type="Proteomes" id="UP000577362">
    <property type="component" value="Unassembled WGS sequence"/>
</dbReference>
<evidence type="ECO:0000256" key="1">
    <source>
        <dbReference type="SAM" id="SignalP"/>
    </source>
</evidence>
<sequence>MGSRTSVILALAGLCLVSLAATAEADTRKTASVSQAHQLEVNLPDASSAIERTMARPPVGWLAFCRTNWSECTDDADGPSVIDLDRSDWHDIVRVNLDVNHSITPVTDLEHWGVEESWDLPVDGKGDCEDYVLMKRKLLIERGFPARALLITVVRDEVGDGHAVLTVRTTRGDFILDNKRDSILSWTATGYRFIKRQSQQDTMQWVALGQPDAGTATAAAR</sequence>
<dbReference type="RefSeq" id="WP_019403256.1">
    <property type="nucleotide sequence ID" value="NZ_JACIEN010000003.1"/>
</dbReference>
<comment type="caution">
    <text evidence="2">The sequence shown here is derived from an EMBL/GenBank/DDBJ whole genome shotgun (WGS) entry which is preliminary data.</text>
</comment>
<gene>
    <name evidence="2" type="ORF">GGR16_002764</name>
</gene>
<feature type="signal peptide" evidence="1">
    <location>
        <begin position="1"/>
        <end position="20"/>
    </location>
</feature>